<dbReference type="PROSITE" id="PS01124">
    <property type="entry name" value="HTH_ARAC_FAMILY_2"/>
    <property type="match status" value="1"/>
</dbReference>
<evidence type="ECO:0000313" key="5">
    <source>
        <dbReference type="EMBL" id="MFD1528979.1"/>
    </source>
</evidence>
<dbReference type="Proteomes" id="UP001597145">
    <property type="component" value="Unassembled WGS sequence"/>
</dbReference>
<dbReference type="InterPro" id="IPR018062">
    <property type="entry name" value="HTH_AraC-typ_CS"/>
</dbReference>
<dbReference type="PROSITE" id="PS00041">
    <property type="entry name" value="HTH_ARAC_FAMILY_1"/>
    <property type="match status" value="1"/>
</dbReference>
<protein>
    <submittedName>
        <fullName evidence="5">AraC family transcriptional regulator</fullName>
    </submittedName>
</protein>
<reference evidence="6" key="1">
    <citation type="journal article" date="2019" name="Int. J. Syst. Evol. Microbiol.">
        <title>The Global Catalogue of Microorganisms (GCM) 10K type strain sequencing project: providing services to taxonomists for standard genome sequencing and annotation.</title>
        <authorList>
            <consortium name="The Broad Institute Genomics Platform"/>
            <consortium name="The Broad Institute Genome Sequencing Center for Infectious Disease"/>
            <person name="Wu L."/>
            <person name="Ma J."/>
        </authorList>
    </citation>
    <scope>NUCLEOTIDE SEQUENCE [LARGE SCALE GENOMIC DNA]</scope>
    <source>
        <strain evidence="6">JCM 12165</strain>
    </source>
</reference>
<keyword evidence="1" id="KW-0805">Transcription regulation</keyword>
<dbReference type="PANTHER" id="PTHR46796">
    <property type="entry name" value="HTH-TYPE TRANSCRIPTIONAL ACTIVATOR RHAS-RELATED"/>
    <property type="match status" value="1"/>
</dbReference>
<evidence type="ECO:0000256" key="2">
    <source>
        <dbReference type="ARBA" id="ARBA00023125"/>
    </source>
</evidence>
<evidence type="ECO:0000256" key="3">
    <source>
        <dbReference type="ARBA" id="ARBA00023163"/>
    </source>
</evidence>
<evidence type="ECO:0000256" key="1">
    <source>
        <dbReference type="ARBA" id="ARBA00023015"/>
    </source>
</evidence>
<evidence type="ECO:0000259" key="4">
    <source>
        <dbReference type="PROSITE" id="PS01124"/>
    </source>
</evidence>
<dbReference type="InterPro" id="IPR035418">
    <property type="entry name" value="AraC-bd_2"/>
</dbReference>
<dbReference type="Pfam" id="PF12833">
    <property type="entry name" value="HTH_18"/>
    <property type="match status" value="1"/>
</dbReference>
<sequence length="269" mass="29174">MTVGENRFDREMHVHSDPADRYTVSIPMSGTTEVTQRGHAVDADVGRAVVARPDADVDMACGDGFSCYSVTIGKSTVADALEHRLGHSVSAPPELAETLDLRTPAGRAWAQLVRLLYSSPMLRHPVLGAPAEEAVAARLLLAVDHRYRDELDGPVHSWGPGPVRRMVDAIEATPRHPFTLAELSDIAGVSVRTLGACCRRHLDASPGERLRAVRLARAHDELAEGDAGWTTVVAVASGWGFADQHRFTADYGSRYRVPPWLTLRGPAYA</sequence>
<feature type="domain" description="HTH araC/xylS-type" evidence="4">
    <location>
        <begin position="164"/>
        <end position="265"/>
    </location>
</feature>
<proteinExistence type="predicted"/>
<dbReference type="Pfam" id="PF14525">
    <property type="entry name" value="AraC_binding_2"/>
    <property type="match status" value="1"/>
</dbReference>
<accession>A0ABW4FFH3</accession>
<keyword evidence="2" id="KW-0238">DNA-binding</keyword>
<dbReference type="InterPro" id="IPR018060">
    <property type="entry name" value="HTH_AraC"/>
</dbReference>
<comment type="caution">
    <text evidence="5">The sequence shown here is derived from an EMBL/GenBank/DDBJ whole genome shotgun (WGS) entry which is preliminary data.</text>
</comment>
<dbReference type="PANTHER" id="PTHR46796:SF12">
    <property type="entry name" value="HTH-TYPE DNA-BINDING TRANSCRIPTIONAL ACTIVATOR EUTR"/>
    <property type="match status" value="1"/>
</dbReference>
<dbReference type="InterPro" id="IPR050204">
    <property type="entry name" value="AraC_XylS_family_regulators"/>
</dbReference>
<dbReference type="SMART" id="SM00342">
    <property type="entry name" value="HTH_ARAC"/>
    <property type="match status" value="1"/>
</dbReference>
<dbReference type="EMBL" id="JBHUCP010000004">
    <property type="protein sequence ID" value="MFD1528979.1"/>
    <property type="molecule type" value="Genomic_DNA"/>
</dbReference>
<keyword evidence="6" id="KW-1185">Reference proteome</keyword>
<gene>
    <name evidence="5" type="ORF">ACFSCY_05960</name>
</gene>
<name>A0ABW4FFH3_9PSEU</name>
<evidence type="ECO:0000313" key="6">
    <source>
        <dbReference type="Proteomes" id="UP001597145"/>
    </source>
</evidence>
<keyword evidence="3" id="KW-0804">Transcription</keyword>
<organism evidence="5 6">
    <name type="scientific">Pseudonocardia aurantiaca</name>
    <dbReference type="NCBI Taxonomy" id="75290"/>
    <lineage>
        <taxon>Bacteria</taxon>
        <taxon>Bacillati</taxon>
        <taxon>Actinomycetota</taxon>
        <taxon>Actinomycetes</taxon>
        <taxon>Pseudonocardiales</taxon>
        <taxon>Pseudonocardiaceae</taxon>
        <taxon>Pseudonocardia</taxon>
    </lineage>
</organism>
<dbReference type="Gene3D" id="1.10.10.60">
    <property type="entry name" value="Homeodomain-like"/>
    <property type="match status" value="1"/>
</dbReference>
<dbReference type="RefSeq" id="WP_343974677.1">
    <property type="nucleotide sequence ID" value="NZ_BAAAJG010000008.1"/>
</dbReference>